<accession>A0AAV2Z533</accession>
<sequence>MPASLISAHLGHAPALHPKPLVPQRPSPVAAPLEFLRKIQVVEINNVKVLDGVVYYVLDVYLKHSRSHIPTSQLAESPLKRARPDYQLLKRYTEFETLRGGVWSYAQVDHSRIKCPYCDGLMNFVMSSVAQPRLVVKLLMPSTDHRKKVLASFVNRFIELSIGEEQSQLCHGFEAIPILVHDFIRREEQ</sequence>
<organism evidence="1 2">
    <name type="scientific">Lagenidium giganteum</name>
    <dbReference type="NCBI Taxonomy" id="4803"/>
    <lineage>
        <taxon>Eukaryota</taxon>
        <taxon>Sar</taxon>
        <taxon>Stramenopiles</taxon>
        <taxon>Oomycota</taxon>
        <taxon>Peronosporomycetes</taxon>
        <taxon>Pythiales</taxon>
        <taxon>Pythiaceae</taxon>
    </lineage>
</organism>
<dbReference type="AlphaFoldDB" id="A0AAV2Z533"/>
<reference evidence="1" key="2">
    <citation type="journal article" date="2023" name="Microbiol Resour">
        <title>Decontamination and Annotation of the Draft Genome Sequence of the Oomycete Lagenidium giganteum ARSEF 373.</title>
        <authorList>
            <person name="Morgan W.R."/>
            <person name="Tartar A."/>
        </authorList>
    </citation>
    <scope>NUCLEOTIDE SEQUENCE</scope>
    <source>
        <strain evidence="1">ARSEF 373</strain>
    </source>
</reference>
<evidence type="ECO:0000313" key="1">
    <source>
        <dbReference type="EMBL" id="DBA00479.1"/>
    </source>
</evidence>
<comment type="caution">
    <text evidence="1">The sequence shown here is derived from an EMBL/GenBank/DDBJ whole genome shotgun (WGS) entry which is preliminary data.</text>
</comment>
<evidence type="ECO:0000313" key="2">
    <source>
        <dbReference type="Proteomes" id="UP001146120"/>
    </source>
</evidence>
<reference evidence="1" key="1">
    <citation type="submission" date="2022-11" db="EMBL/GenBank/DDBJ databases">
        <authorList>
            <person name="Morgan W.R."/>
            <person name="Tartar A."/>
        </authorList>
    </citation>
    <scope>NUCLEOTIDE SEQUENCE</scope>
    <source>
        <strain evidence="1">ARSEF 373</strain>
    </source>
</reference>
<name>A0AAV2Z533_9STRA</name>
<gene>
    <name evidence="1" type="ORF">N0F65_002722</name>
</gene>
<dbReference type="EMBL" id="DAKRPA010000063">
    <property type="protein sequence ID" value="DBA00479.1"/>
    <property type="molecule type" value="Genomic_DNA"/>
</dbReference>
<proteinExistence type="predicted"/>
<evidence type="ECO:0008006" key="3">
    <source>
        <dbReference type="Google" id="ProtNLM"/>
    </source>
</evidence>
<keyword evidence="2" id="KW-1185">Reference proteome</keyword>
<protein>
    <recommendedName>
        <fullName evidence="3">PX domain-containing protein</fullName>
    </recommendedName>
</protein>
<dbReference type="Proteomes" id="UP001146120">
    <property type="component" value="Unassembled WGS sequence"/>
</dbReference>